<evidence type="ECO:0000313" key="2">
    <source>
        <dbReference type="EMBL" id="ROW08858.1"/>
    </source>
</evidence>
<sequence length="131" mass="14553">MRQVSRPRDAAGRFVSIPGQQRSFRVQKNGGGGGGGSSSRRVRRRRRRTEVELTMYHAIRWSGMGSVVPNVSVVNREPLVRMPLPCTFGEGPGGKPDEEEEEDFAVGLSRELVREIEKMWAGRMKKVGNGA</sequence>
<organism evidence="2 3">
    <name type="scientific">Cytospora schulzeri</name>
    <dbReference type="NCBI Taxonomy" id="448051"/>
    <lineage>
        <taxon>Eukaryota</taxon>
        <taxon>Fungi</taxon>
        <taxon>Dikarya</taxon>
        <taxon>Ascomycota</taxon>
        <taxon>Pezizomycotina</taxon>
        <taxon>Sordariomycetes</taxon>
        <taxon>Sordariomycetidae</taxon>
        <taxon>Diaporthales</taxon>
        <taxon>Cytosporaceae</taxon>
        <taxon>Cytospora</taxon>
    </lineage>
</organism>
<reference evidence="2 3" key="1">
    <citation type="submission" date="2015-09" db="EMBL/GenBank/DDBJ databases">
        <title>Host preference determinants of Valsa canker pathogens revealed by comparative genomics.</title>
        <authorList>
            <person name="Yin Z."/>
            <person name="Huang L."/>
        </authorList>
    </citation>
    <scope>NUCLEOTIDE SEQUENCE [LARGE SCALE GENOMIC DNA]</scope>
    <source>
        <strain evidence="2 3">03-1</strain>
    </source>
</reference>
<protein>
    <submittedName>
        <fullName evidence="2">Uncharacterized protein</fullName>
    </submittedName>
</protein>
<dbReference type="Proteomes" id="UP000283895">
    <property type="component" value="Unassembled WGS sequence"/>
</dbReference>
<feature type="region of interest" description="Disordered" evidence="1">
    <location>
        <begin position="1"/>
        <end position="47"/>
    </location>
</feature>
<dbReference type="AlphaFoldDB" id="A0A423WZB7"/>
<name>A0A423WZB7_9PEZI</name>
<keyword evidence="3" id="KW-1185">Reference proteome</keyword>
<evidence type="ECO:0000313" key="3">
    <source>
        <dbReference type="Proteomes" id="UP000283895"/>
    </source>
</evidence>
<gene>
    <name evidence="2" type="ORF">VMCG_02828</name>
</gene>
<proteinExistence type="predicted"/>
<dbReference type="OrthoDB" id="5245621at2759"/>
<feature type="compositionally biased region" description="Basic and acidic residues" evidence="1">
    <location>
        <begin position="1"/>
        <end position="11"/>
    </location>
</feature>
<accession>A0A423WZB7</accession>
<comment type="caution">
    <text evidence="2">The sequence shown here is derived from an EMBL/GenBank/DDBJ whole genome shotgun (WGS) entry which is preliminary data.</text>
</comment>
<evidence type="ECO:0000256" key="1">
    <source>
        <dbReference type="SAM" id="MobiDB-lite"/>
    </source>
</evidence>
<dbReference type="EMBL" id="LKEA01000005">
    <property type="protein sequence ID" value="ROW08858.1"/>
    <property type="molecule type" value="Genomic_DNA"/>
</dbReference>